<sequence>MKAYEMHAKIDYVSRNTGKPYSKWVFMVWSPLPDLEGKEYVIKGDWLIVNGKERYNIKNGVER</sequence>
<reference evidence="1 2" key="1">
    <citation type="submission" date="2018-09" db="EMBL/GenBank/DDBJ databases">
        <title>Comparative Genomic Analysis of Eight Novel Haloalkaliphilic Bacteriophages from Lake Elmenteita, Kenya.</title>
        <authorList>
            <person name="Akhwale J.K."/>
        </authorList>
    </citation>
    <scope>NUCLEOTIDE SEQUENCE [LARGE SCALE GENOMIC DNA]</scope>
</reference>
<proteinExistence type="predicted"/>
<protein>
    <submittedName>
        <fullName evidence="1">Uncharacterized protein</fullName>
    </submittedName>
</protein>
<dbReference type="EMBL" id="MH884513">
    <property type="protein sequence ID" value="AYP68770.1"/>
    <property type="molecule type" value="Genomic_DNA"/>
</dbReference>
<gene>
    <name evidence="1" type="ORF">BpsS36_00064</name>
</gene>
<keyword evidence="2" id="KW-1185">Reference proteome</keyword>
<evidence type="ECO:0000313" key="2">
    <source>
        <dbReference type="Proteomes" id="UP000275945"/>
    </source>
</evidence>
<organism evidence="1 2">
    <name type="scientific">Bacillus phage vB_BpsS-36</name>
    <dbReference type="NCBI Taxonomy" id="2419622"/>
    <lineage>
        <taxon>Viruses</taxon>
        <taxon>Duplodnaviria</taxon>
        <taxon>Heunggongvirae</taxon>
        <taxon>Uroviricota</taxon>
        <taxon>Caudoviricetes</taxon>
        <taxon>Ehrlichviridae</taxon>
        <taxon>Nairobivirus</taxon>
        <taxon>Nairobivirus nv36</taxon>
    </lineage>
</organism>
<name>A0A3G3BX71_9CAUD</name>
<evidence type="ECO:0000313" key="1">
    <source>
        <dbReference type="EMBL" id="AYP68770.1"/>
    </source>
</evidence>
<dbReference type="Proteomes" id="UP000275945">
    <property type="component" value="Segment"/>
</dbReference>
<accession>A0A3G3BX71</accession>